<evidence type="ECO:0000256" key="1">
    <source>
        <dbReference type="ARBA" id="ARBA00004123"/>
    </source>
</evidence>
<dbReference type="PANTHER" id="PTHR48039:SF5">
    <property type="entry name" value="RNA-BINDING PROTEIN 28"/>
    <property type="match status" value="1"/>
</dbReference>
<dbReference type="GO" id="GO:0003729">
    <property type="term" value="F:mRNA binding"/>
    <property type="evidence" value="ECO:0007669"/>
    <property type="project" value="TreeGrafter"/>
</dbReference>
<dbReference type="Pfam" id="PF00076">
    <property type="entry name" value="RRM_1"/>
    <property type="match status" value="4"/>
</dbReference>
<evidence type="ECO:0000256" key="4">
    <source>
        <dbReference type="ARBA" id="ARBA00023242"/>
    </source>
</evidence>
<dbReference type="PROSITE" id="PS50102">
    <property type="entry name" value="RRM"/>
    <property type="match status" value="4"/>
</dbReference>
<feature type="domain" description="RRM" evidence="7">
    <location>
        <begin position="516"/>
        <end position="624"/>
    </location>
</feature>
<evidence type="ECO:0000256" key="5">
    <source>
        <dbReference type="PROSITE-ProRule" id="PRU00176"/>
    </source>
</evidence>
<evidence type="ECO:0000256" key="6">
    <source>
        <dbReference type="SAM" id="MobiDB-lite"/>
    </source>
</evidence>
<dbReference type="InterPro" id="IPR035979">
    <property type="entry name" value="RBD_domain_sf"/>
</dbReference>
<accession>A0A1B6MTY9</accession>
<comment type="subcellular location">
    <subcellularLocation>
        <location evidence="1">Nucleus</location>
    </subcellularLocation>
</comment>
<feature type="domain" description="RRM" evidence="7">
    <location>
        <begin position="371"/>
        <end position="461"/>
    </location>
</feature>
<reference evidence="8" key="1">
    <citation type="submission" date="2015-11" db="EMBL/GenBank/DDBJ databases">
        <title>De novo transcriptome assembly of four potential Pierce s Disease insect vectors from Arizona vineyards.</title>
        <authorList>
            <person name="Tassone E.E."/>
        </authorList>
    </citation>
    <scope>NUCLEOTIDE SEQUENCE</scope>
</reference>
<dbReference type="GO" id="GO:0005730">
    <property type="term" value="C:nucleolus"/>
    <property type="evidence" value="ECO:0007669"/>
    <property type="project" value="TreeGrafter"/>
</dbReference>
<sequence length="756" mass="87371">MTAMAKTKKTHNKHSSKSQQKKQWKGKKDFKPSGKRGRLIIRNLPFKCNENEVHKHFKPFGDIKDIKLLRRPDKKLVGCGFVEYKSRLNADKAIEQLNGKQFLGRPIYVEKAVARERYDETSRSESQEISNQGDSEEEVGKVKNESDESEIKRETESDEDKGSLDTSEIKQETPSEEKNIMKSKDKRKNTNLKQARLIIRNLSFKATEDKLKEHFAKFGDITEVKLLRRPDKTLVGCGFVQFAKKQGAAKAIYHTSGKPFLERPIIVDWAVAKDRFTKMQEEASKMEIKKEDDEEMAPVDVSNTTVKEEESDQESKEEESDSEEEDGDDDDNDDDDEEEQEEEDDQDVKSNIKQEPEERKRQRKEDVDEGKTVFVKNLPFSANDKEFQECMEQFGPVFYALVCKDKLTEHSRGSGFVKFKEKDDAEKCLSAGTELTLKGNILDPHPALKRGDVQKLNDKTKEKKDNRNLYLTKEGMIIAGTPAARGVSVNDMERRLQLEQWKTTKLRNLNMFVSRNRLVIHNLPATFSDKQLRKLFQSHAGPTAIIKETRIMRNLKQVDSKGVSISKGFGFVSFEKHEDALKALRCINNNPSVFTPTTRPIVAFSIENRSVLNTKTKRVARSRQKNPLCKEYNPNDEEVPAKKSKYENHVKQEEQSEPQFAGFTAKPGSTVKMRQKYKLQNQVQQHSQDVKKQKREMKMSRKVRRVEHLKQKQTEKKTNKKNKKVVDNDSAFTKLVDKYKSKLLSQPNDKKKWYDT</sequence>
<feature type="compositionally biased region" description="Basic residues" evidence="6">
    <location>
        <begin position="1"/>
        <end position="25"/>
    </location>
</feature>
<feature type="region of interest" description="Disordered" evidence="6">
    <location>
        <begin position="116"/>
        <end position="188"/>
    </location>
</feature>
<dbReference type="SMART" id="SM00360">
    <property type="entry name" value="RRM"/>
    <property type="match status" value="4"/>
</dbReference>
<proteinExistence type="predicted"/>
<gene>
    <name evidence="8" type="ORF">g.10624</name>
</gene>
<dbReference type="CDD" id="cd12414">
    <property type="entry name" value="RRM2_RBM28_like"/>
    <property type="match status" value="2"/>
</dbReference>
<feature type="compositionally biased region" description="Basic and acidic residues" evidence="6">
    <location>
        <begin position="138"/>
        <end position="183"/>
    </location>
</feature>
<protein>
    <recommendedName>
        <fullName evidence="7">RRM domain-containing protein</fullName>
    </recommendedName>
</protein>
<feature type="domain" description="RRM" evidence="7">
    <location>
        <begin position="195"/>
        <end position="272"/>
    </location>
</feature>
<dbReference type="PANTHER" id="PTHR48039">
    <property type="entry name" value="RNA-BINDING MOTIF PROTEIN 14B"/>
    <property type="match status" value="1"/>
</dbReference>
<feature type="compositionally biased region" description="Acidic residues" evidence="6">
    <location>
        <begin position="309"/>
        <end position="346"/>
    </location>
</feature>
<dbReference type="AlphaFoldDB" id="A0A1B6MTY9"/>
<evidence type="ECO:0000256" key="2">
    <source>
        <dbReference type="ARBA" id="ARBA00022737"/>
    </source>
</evidence>
<dbReference type="InterPro" id="IPR051945">
    <property type="entry name" value="RRM_MRD1_RNA_proc_ribogen"/>
</dbReference>
<organism evidence="8">
    <name type="scientific">Graphocephala atropunctata</name>
    <dbReference type="NCBI Taxonomy" id="36148"/>
    <lineage>
        <taxon>Eukaryota</taxon>
        <taxon>Metazoa</taxon>
        <taxon>Ecdysozoa</taxon>
        <taxon>Arthropoda</taxon>
        <taxon>Hexapoda</taxon>
        <taxon>Insecta</taxon>
        <taxon>Pterygota</taxon>
        <taxon>Neoptera</taxon>
        <taxon>Paraneoptera</taxon>
        <taxon>Hemiptera</taxon>
        <taxon>Auchenorrhyncha</taxon>
        <taxon>Membracoidea</taxon>
        <taxon>Cicadellidae</taxon>
        <taxon>Cicadellinae</taxon>
        <taxon>Cicadellini</taxon>
        <taxon>Graphocephala</taxon>
    </lineage>
</organism>
<feature type="region of interest" description="Disordered" evidence="6">
    <location>
        <begin position="681"/>
        <end position="731"/>
    </location>
</feature>
<feature type="compositionally biased region" description="Basic and acidic residues" evidence="6">
    <location>
        <begin position="116"/>
        <end position="126"/>
    </location>
</feature>
<dbReference type="EMBL" id="GEBQ01000622">
    <property type="protein sequence ID" value="JAT39355.1"/>
    <property type="molecule type" value="Transcribed_RNA"/>
</dbReference>
<keyword evidence="3 5" id="KW-0694">RNA-binding</keyword>
<name>A0A1B6MTY9_9HEMI</name>
<feature type="domain" description="RRM" evidence="7">
    <location>
        <begin position="37"/>
        <end position="114"/>
    </location>
</feature>
<keyword evidence="4" id="KW-0539">Nucleus</keyword>
<evidence type="ECO:0000256" key="3">
    <source>
        <dbReference type="ARBA" id="ARBA00022884"/>
    </source>
</evidence>
<dbReference type="SUPFAM" id="SSF54928">
    <property type="entry name" value="RNA-binding domain, RBD"/>
    <property type="match status" value="3"/>
</dbReference>
<feature type="compositionally biased region" description="Basic and acidic residues" evidence="6">
    <location>
        <begin position="706"/>
        <end position="717"/>
    </location>
</feature>
<keyword evidence="2" id="KW-0677">Repeat</keyword>
<dbReference type="Gene3D" id="3.30.70.330">
    <property type="match status" value="4"/>
</dbReference>
<dbReference type="InterPro" id="IPR012677">
    <property type="entry name" value="Nucleotide-bd_a/b_plait_sf"/>
</dbReference>
<dbReference type="CDD" id="cd12416">
    <property type="entry name" value="RRM4_RBM28_like"/>
    <property type="match status" value="1"/>
</dbReference>
<evidence type="ECO:0000313" key="8">
    <source>
        <dbReference type="EMBL" id="JAT39355.1"/>
    </source>
</evidence>
<dbReference type="InterPro" id="IPR000504">
    <property type="entry name" value="RRM_dom"/>
</dbReference>
<feature type="compositionally biased region" description="Basic and acidic residues" evidence="6">
    <location>
        <begin position="347"/>
        <end position="368"/>
    </location>
</feature>
<evidence type="ECO:0000259" key="7">
    <source>
        <dbReference type="PROSITE" id="PS50102"/>
    </source>
</evidence>
<feature type="region of interest" description="Disordered" evidence="6">
    <location>
        <begin position="284"/>
        <end position="368"/>
    </location>
</feature>
<feature type="compositionally biased region" description="Basic and acidic residues" evidence="6">
    <location>
        <begin position="688"/>
        <end position="699"/>
    </location>
</feature>
<dbReference type="FunFam" id="3.30.70.330:FF:000182">
    <property type="entry name" value="RNA-binding motif protein 28"/>
    <property type="match status" value="1"/>
</dbReference>
<feature type="region of interest" description="Disordered" evidence="6">
    <location>
        <begin position="1"/>
        <end position="37"/>
    </location>
</feature>